<evidence type="ECO:0000313" key="11">
    <source>
        <dbReference type="Proteomes" id="UP000812277"/>
    </source>
</evidence>
<evidence type="ECO:0000256" key="2">
    <source>
        <dbReference type="ARBA" id="ARBA00005025"/>
    </source>
</evidence>
<dbReference type="NCBIfam" id="NF008864">
    <property type="entry name" value="PRK11895.1"/>
    <property type="match status" value="1"/>
</dbReference>
<dbReference type="GO" id="GO:0003984">
    <property type="term" value="F:acetolactate synthase activity"/>
    <property type="evidence" value="ECO:0007669"/>
    <property type="project" value="UniProtKB-EC"/>
</dbReference>
<evidence type="ECO:0000256" key="5">
    <source>
        <dbReference type="ARBA" id="ARBA00022605"/>
    </source>
</evidence>
<keyword evidence="11" id="KW-1185">Reference proteome</keyword>
<dbReference type="NCBIfam" id="TIGR00119">
    <property type="entry name" value="acolac_sm"/>
    <property type="match status" value="1"/>
</dbReference>
<accession>A0ABS7D633</accession>
<comment type="function">
    <text evidence="8">Catalyzes the conversion of 2 pyruvate molecules into acetolactate in the first common step of the biosynthetic pathway of the branched-amino acids such as leucine, isoleucine, and valine.</text>
</comment>
<dbReference type="InterPro" id="IPR019455">
    <property type="entry name" value="Acetolactate_synth_ssu_C"/>
</dbReference>
<dbReference type="CDD" id="cd04878">
    <property type="entry name" value="ACT_AHAS"/>
    <property type="match status" value="1"/>
</dbReference>
<dbReference type="PROSITE" id="PS51671">
    <property type="entry name" value="ACT"/>
    <property type="match status" value="1"/>
</dbReference>
<comment type="pathway">
    <text evidence="2 8">Amino-acid biosynthesis; L-valine biosynthesis; L-valine from pyruvate: step 1/4.</text>
</comment>
<evidence type="ECO:0000256" key="8">
    <source>
        <dbReference type="RuleBase" id="RU368092"/>
    </source>
</evidence>
<dbReference type="PANTHER" id="PTHR30239:SF0">
    <property type="entry name" value="ACETOLACTATE SYNTHASE SMALL SUBUNIT 1, CHLOROPLASTIC"/>
    <property type="match status" value="1"/>
</dbReference>
<dbReference type="InterPro" id="IPR004789">
    <property type="entry name" value="Acetalactate_synth_ssu"/>
</dbReference>
<comment type="caution">
    <text evidence="10">The sequence shown here is derived from an EMBL/GenBank/DDBJ whole genome shotgun (WGS) entry which is preliminary data.</text>
</comment>
<keyword evidence="6 8" id="KW-0100">Branched-chain amino acid biosynthesis</keyword>
<keyword evidence="5 8" id="KW-0028">Amino-acid biosynthesis</keyword>
<sequence>MMNRYTISVLVNDEPGVLQRVSGLFGRRGFNIDSITVGGSEQIGLSRMIIVTSGDDRIIEQVEKQLNKLIDVIEVTHLSLHSIVERELAFIKVKAEPSKRPEILGVVHTFRASIIDIGPNSLIIQVVGELNKMEALIELLKPYGILELCKTGTTAMIRGDKHP</sequence>
<dbReference type="InterPro" id="IPR054480">
    <property type="entry name" value="AHAS_small-like_ACT"/>
</dbReference>
<comment type="similarity">
    <text evidence="3 8">Belongs to the acetolactate synthase small subunit family.</text>
</comment>
<feature type="domain" description="ACT" evidence="9">
    <location>
        <begin position="6"/>
        <end position="80"/>
    </location>
</feature>
<dbReference type="InterPro" id="IPR039557">
    <property type="entry name" value="AHAS_ACT"/>
</dbReference>
<evidence type="ECO:0000313" key="10">
    <source>
        <dbReference type="EMBL" id="MBW7475299.1"/>
    </source>
</evidence>
<comment type="catalytic activity">
    <reaction evidence="7 8">
        <text>2 pyruvate + H(+) = (2S)-2-acetolactate + CO2</text>
        <dbReference type="Rhea" id="RHEA:25249"/>
        <dbReference type="ChEBI" id="CHEBI:15361"/>
        <dbReference type="ChEBI" id="CHEBI:15378"/>
        <dbReference type="ChEBI" id="CHEBI:16526"/>
        <dbReference type="ChEBI" id="CHEBI:58476"/>
        <dbReference type="EC" id="2.2.1.6"/>
    </reaction>
</comment>
<name>A0ABS7D633_9BACL</name>
<dbReference type="EMBL" id="JAHZIJ010000006">
    <property type="protein sequence ID" value="MBW7475299.1"/>
    <property type="molecule type" value="Genomic_DNA"/>
</dbReference>
<dbReference type="EC" id="2.2.1.6" evidence="8"/>
<comment type="subunit">
    <text evidence="4 8">Dimer of large and small chains.</text>
</comment>
<comment type="pathway">
    <text evidence="1 8">Amino-acid biosynthesis; L-isoleucine biosynthesis; L-isoleucine from 2-oxobutanoate: step 1/4.</text>
</comment>
<dbReference type="SUPFAM" id="SSF55021">
    <property type="entry name" value="ACT-like"/>
    <property type="match status" value="2"/>
</dbReference>
<dbReference type="Pfam" id="PF22629">
    <property type="entry name" value="ACT_AHAS_ss"/>
    <property type="match status" value="1"/>
</dbReference>
<dbReference type="InterPro" id="IPR027271">
    <property type="entry name" value="Acetolactate_synth/TF_NikR_C"/>
</dbReference>
<dbReference type="InterPro" id="IPR002912">
    <property type="entry name" value="ACT_dom"/>
</dbReference>
<evidence type="ECO:0000256" key="1">
    <source>
        <dbReference type="ARBA" id="ARBA00004974"/>
    </source>
</evidence>
<organism evidence="10 11">
    <name type="scientific">Paenibacillus oenotherae</name>
    <dbReference type="NCBI Taxonomy" id="1435645"/>
    <lineage>
        <taxon>Bacteria</taxon>
        <taxon>Bacillati</taxon>
        <taxon>Bacillota</taxon>
        <taxon>Bacilli</taxon>
        <taxon>Bacillales</taxon>
        <taxon>Paenibacillaceae</taxon>
        <taxon>Paenibacillus</taxon>
    </lineage>
</organism>
<dbReference type="Pfam" id="PF10369">
    <property type="entry name" value="ALS_ss_C"/>
    <property type="match status" value="1"/>
</dbReference>
<evidence type="ECO:0000259" key="9">
    <source>
        <dbReference type="PROSITE" id="PS51671"/>
    </source>
</evidence>
<reference evidence="10 11" key="1">
    <citation type="submission" date="2021-07" db="EMBL/GenBank/DDBJ databases">
        <title>Paenibacillus radiodurans sp. nov., isolated from the southeastern edge of Tengger Desert.</title>
        <authorList>
            <person name="Zhang G."/>
        </authorList>
    </citation>
    <scope>NUCLEOTIDE SEQUENCE [LARGE SCALE GENOMIC DNA]</scope>
    <source>
        <strain evidence="10 11">DT7-4</strain>
    </source>
</reference>
<dbReference type="Gene3D" id="3.30.70.260">
    <property type="match status" value="1"/>
</dbReference>
<evidence type="ECO:0000256" key="7">
    <source>
        <dbReference type="ARBA" id="ARBA00048670"/>
    </source>
</evidence>
<dbReference type="InterPro" id="IPR045865">
    <property type="entry name" value="ACT-like_dom_sf"/>
</dbReference>
<protein>
    <recommendedName>
        <fullName evidence="8">Acetolactate synthase small subunit</fullName>
        <shortName evidence="8">AHAS</shortName>
        <shortName evidence="8">ALS</shortName>
        <ecNumber evidence="8">2.2.1.6</ecNumber>
    </recommendedName>
    <alternativeName>
        <fullName evidence="8">Acetohydroxy-acid synthase small subunit</fullName>
    </alternativeName>
</protein>
<dbReference type="Gene3D" id="3.30.70.1150">
    <property type="entry name" value="ACT-like. Chain A, domain 2"/>
    <property type="match status" value="1"/>
</dbReference>
<dbReference type="PANTHER" id="PTHR30239">
    <property type="entry name" value="ACETOLACTATE SYNTHASE SMALL SUBUNIT"/>
    <property type="match status" value="1"/>
</dbReference>
<dbReference type="Proteomes" id="UP000812277">
    <property type="component" value="Unassembled WGS sequence"/>
</dbReference>
<gene>
    <name evidence="10" type="primary">ilvN</name>
    <name evidence="10" type="ORF">K0T92_11120</name>
</gene>
<proteinExistence type="inferred from homology"/>
<evidence type="ECO:0000256" key="6">
    <source>
        <dbReference type="ARBA" id="ARBA00023304"/>
    </source>
</evidence>
<keyword evidence="8 10" id="KW-0808">Transferase</keyword>
<evidence type="ECO:0000256" key="3">
    <source>
        <dbReference type="ARBA" id="ARBA00006341"/>
    </source>
</evidence>
<evidence type="ECO:0000256" key="4">
    <source>
        <dbReference type="ARBA" id="ARBA00011744"/>
    </source>
</evidence>